<reference evidence="1" key="1">
    <citation type="journal article" date="2014" name="PLoS ONE">
        <title>Transcriptome-Based Identification of ABC Transporters in the Western Tarnished Plant Bug Lygus hesperus.</title>
        <authorList>
            <person name="Hull J.J."/>
            <person name="Chaney K."/>
            <person name="Geib S.M."/>
            <person name="Fabrick J.A."/>
            <person name="Brent C.S."/>
            <person name="Walsh D."/>
            <person name="Lavine L.C."/>
        </authorList>
    </citation>
    <scope>NUCLEOTIDE SEQUENCE</scope>
</reference>
<evidence type="ECO:0000313" key="1">
    <source>
        <dbReference type="EMBL" id="JAF98607.1"/>
    </source>
</evidence>
<keyword evidence="1" id="KW-0547">Nucleotide-binding</keyword>
<reference evidence="1" key="2">
    <citation type="submission" date="2014-07" db="EMBL/GenBank/DDBJ databases">
        <authorList>
            <person name="Hull J."/>
        </authorList>
    </citation>
    <scope>NUCLEOTIDE SEQUENCE</scope>
</reference>
<protein>
    <submittedName>
        <fullName evidence="1">Phosphate import ATP-binding protein PstB</fullName>
    </submittedName>
</protein>
<sequence length="165" mass="18673">ALKTFKRNPSDQNLLLYRQARAVARRTVRVSKRNSWVNYISSINRHTPTSEIWRKIKFIKGNYSPPVTTITSTNGTIYTEPTDIANAIAQQYASVTKNQTHEELADNYISTSPPVPSLELPFSINELERALAKSGNTSPGPDQISYCMIKNLPLKFKIILLDMFN</sequence>
<name>A0A0A9VWN9_LYGHE</name>
<gene>
    <name evidence="1" type="primary">pstB</name>
    <name evidence="1" type="ORF">CM83_9176</name>
</gene>
<organism evidence="1">
    <name type="scientific">Lygus hesperus</name>
    <name type="common">Western plant bug</name>
    <dbReference type="NCBI Taxonomy" id="30085"/>
    <lineage>
        <taxon>Eukaryota</taxon>
        <taxon>Metazoa</taxon>
        <taxon>Ecdysozoa</taxon>
        <taxon>Arthropoda</taxon>
        <taxon>Hexapoda</taxon>
        <taxon>Insecta</taxon>
        <taxon>Pterygota</taxon>
        <taxon>Neoptera</taxon>
        <taxon>Paraneoptera</taxon>
        <taxon>Hemiptera</taxon>
        <taxon>Heteroptera</taxon>
        <taxon>Panheteroptera</taxon>
        <taxon>Cimicomorpha</taxon>
        <taxon>Miridae</taxon>
        <taxon>Mirini</taxon>
        <taxon>Lygus</taxon>
    </lineage>
</organism>
<feature type="non-terminal residue" evidence="1">
    <location>
        <position position="1"/>
    </location>
</feature>
<proteinExistence type="predicted"/>
<dbReference type="GO" id="GO:0005524">
    <property type="term" value="F:ATP binding"/>
    <property type="evidence" value="ECO:0007669"/>
    <property type="project" value="UniProtKB-KW"/>
</dbReference>
<feature type="non-terminal residue" evidence="1">
    <location>
        <position position="165"/>
    </location>
</feature>
<keyword evidence="1" id="KW-0067">ATP-binding</keyword>
<dbReference type="EMBL" id="GBHO01044996">
    <property type="protein sequence ID" value="JAF98607.1"/>
    <property type="molecule type" value="Transcribed_RNA"/>
</dbReference>
<accession>A0A0A9VWN9</accession>
<dbReference type="AlphaFoldDB" id="A0A0A9VWN9"/>